<feature type="transmembrane region" description="Helical" evidence="1">
    <location>
        <begin position="131"/>
        <end position="152"/>
    </location>
</feature>
<evidence type="ECO:0000313" key="3">
    <source>
        <dbReference type="Proteomes" id="UP001172083"/>
    </source>
</evidence>
<keyword evidence="1" id="KW-0812">Transmembrane</keyword>
<keyword evidence="1" id="KW-1133">Transmembrane helix</keyword>
<evidence type="ECO:0000256" key="1">
    <source>
        <dbReference type="SAM" id="Phobius"/>
    </source>
</evidence>
<feature type="transmembrane region" description="Helical" evidence="1">
    <location>
        <begin position="98"/>
        <end position="119"/>
    </location>
</feature>
<dbReference type="Proteomes" id="UP001172083">
    <property type="component" value="Unassembled WGS sequence"/>
</dbReference>
<organism evidence="2 3">
    <name type="scientific">Agaribacillus aureus</name>
    <dbReference type="NCBI Taxonomy" id="3051825"/>
    <lineage>
        <taxon>Bacteria</taxon>
        <taxon>Pseudomonadati</taxon>
        <taxon>Bacteroidota</taxon>
        <taxon>Cytophagia</taxon>
        <taxon>Cytophagales</taxon>
        <taxon>Splendidivirgaceae</taxon>
        <taxon>Agaribacillus</taxon>
    </lineage>
</organism>
<feature type="transmembrane region" description="Helical" evidence="1">
    <location>
        <begin position="158"/>
        <end position="181"/>
    </location>
</feature>
<dbReference type="RefSeq" id="WP_346757558.1">
    <property type="nucleotide sequence ID" value="NZ_JAUJEB010000001.1"/>
</dbReference>
<gene>
    <name evidence="2" type="ORF">QQ020_09245</name>
</gene>
<protein>
    <recommendedName>
        <fullName evidence="4">Integral membrane protein</fullName>
    </recommendedName>
</protein>
<evidence type="ECO:0008006" key="4">
    <source>
        <dbReference type="Google" id="ProtNLM"/>
    </source>
</evidence>
<feature type="transmembrane region" description="Helical" evidence="1">
    <location>
        <begin position="5"/>
        <end position="26"/>
    </location>
</feature>
<keyword evidence="1" id="KW-0472">Membrane</keyword>
<proteinExistence type="predicted"/>
<evidence type="ECO:0000313" key="2">
    <source>
        <dbReference type="EMBL" id="MDN5212236.1"/>
    </source>
</evidence>
<comment type="caution">
    <text evidence="2">The sequence shown here is derived from an EMBL/GenBank/DDBJ whole genome shotgun (WGS) entry which is preliminary data.</text>
</comment>
<name>A0ABT8L4Q9_9BACT</name>
<keyword evidence="3" id="KW-1185">Reference proteome</keyword>
<sequence>MKKHILAALASAAVLMIWGMIFWQFIYEPLKIYNTIPNADKVAELLQQSGTVTGTYFYPWPRNTDETFQQFVTKHKEGPFFKLSYIRQGVDPQSPQKMIGGILHLFVVSFLAGLIIRLIGHGSIDFKRKALIIFLAGSIGTVFIQIGDPVWFHLPWDYSLGILVYELISWLILGVITAWIMK</sequence>
<dbReference type="EMBL" id="JAUJEB010000001">
    <property type="protein sequence ID" value="MDN5212236.1"/>
    <property type="molecule type" value="Genomic_DNA"/>
</dbReference>
<accession>A0ABT8L4Q9</accession>
<reference evidence="2" key="1">
    <citation type="submission" date="2023-06" db="EMBL/GenBank/DDBJ databases">
        <title>Genomic of Agaribacillus aureum.</title>
        <authorList>
            <person name="Wang G."/>
        </authorList>
    </citation>
    <scope>NUCLEOTIDE SEQUENCE</scope>
    <source>
        <strain evidence="2">BMA12</strain>
    </source>
</reference>